<dbReference type="AlphaFoldDB" id="G0QTW6"/>
<dbReference type="Gene3D" id="1.20.120.350">
    <property type="entry name" value="Voltage-gated potassium channels. Chain C"/>
    <property type="match status" value="1"/>
</dbReference>
<dbReference type="PANTHER" id="PTHR10037">
    <property type="entry name" value="VOLTAGE-GATED CATION CHANNEL CALCIUM AND SODIUM"/>
    <property type="match status" value="1"/>
</dbReference>
<organism evidence="7 8">
    <name type="scientific">Ichthyophthirius multifiliis</name>
    <name type="common">White spot disease agent</name>
    <name type="synonym">Ich</name>
    <dbReference type="NCBI Taxonomy" id="5932"/>
    <lineage>
        <taxon>Eukaryota</taxon>
        <taxon>Sar</taxon>
        <taxon>Alveolata</taxon>
        <taxon>Ciliophora</taxon>
        <taxon>Intramacronucleata</taxon>
        <taxon>Oligohymenophorea</taxon>
        <taxon>Hymenostomatida</taxon>
        <taxon>Ophryoglenina</taxon>
        <taxon>Ichthyophthirius</taxon>
    </lineage>
</organism>
<dbReference type="SUPFAM" id="SSF81324">
    <property type="entry name" value="Voltage-gated potassium channels"/>
    <property type="match status" value="1"/>
</dbReference>
<dbReference type="STRING" id="857967.G0QTW6"/>
<dbReference type="Proteomes" id="UP000008983">
    <property type="component" value="Unassembled WGS sequence"/>
</dbReference>
<reference evidence="7 8" key="1">
    <citation type="submission" date="2011-07" db="EMBL/GenBank/DDBJ databases">
        <authorList>
            <person name="Coyne R."/>
            <person name="Brami D."/>
            <person name="Johnson J."/>
            <person name="Hostetler J."/>
            <person name="Hannick L."/>
            <person name="Clark T."/>
            <person name="Cassidy-Hanley D."/>
            <person name="Inman J."/>
        </authorList>
    </citation>
    <scope>NUCLEOTIDE SEQUENCE [LARGE SCALE GENOMIC DNA]</scope>
    <source>
        <strain evidence="7 8">G5</strain>
    </source>
</reference>
<feature type="transmembrane region" description="Helical" evidence="5">
    <location>
        <begin position="237"/>
        <end position="258"/>
    </location>
</feature>
<dbReference type="FunFam" id="1.20.120.350:FF:000095">
    <property type="entry name" value="Voltage-gated Ca2+ channel, alpha subunit"/>
    <property type="match status" value="1"/>
</dbReference>
<feature type="transmembrane region" description="Helical" evidence="5">
    <location>
        <begin position="155"/>
        <end position="178"/>
    </location>
</feature>
<evidence type="ECO:0000256" key="5">
    <source>
        <dbReference type="SAM" id="Phobius"/>
    </source>
</evidence>
<dbReference type="InterPro" id="IPR005821">
    <property type="entry name" value="Ion_trans_dom"/>
</dbReference>
<dbReference type="GO" id="GO:0001518">
    <property type="term" value="C:voltage-gated sodium channel complex"/>
    <property type="evidence" value="ECO:0007669"/>
    <property type="project" value="TreeGrafter"/>
</dbReference>
<dbReference type="Pfam" id="PF00520">
    <property type="entry name" value="Ion_trans"/>
    <property type="match status" value="1"/>
</dbReference>
<dbReference type="OMA" id="SCPVNTW"/>
<evidence type="ECO:0000313" key="8">
    <source>
        <dbReference type="Proteomes" id="UP000008983"/>
    </source>
</evidence>
<evidence type="ECO:0000256" key="2">
    <source>
        <dbReference type="ARBA" id="ARBA00022692"/>
    </source>
</evidence>
<dbReference type="EMBL" id="GL983882">
    <property type="protein sequence ID" value="EGR31325.1"/>
    <property type="molecule type" value="Genomic_DNA"/>
</dbReference>
<feature type="transmembrane region" description="Helical" evidence="5">
    <location>
        <begin position="264"/>
        <end position="285"/>
    </location>
</feature>
<feature type="transmembrane region" description="Helical" evidence="5">
    <location>
        <begin position="33"/>
        <end position="49"/>
    </location>
</feature>
<evidence type="ECO:0000313" key="7">
    <source>
        <dbReference type="EMBL" id="EGR31325.1"/>
    </source>
</evidence>
<name>G0QTW6_ICHMU</name>
<dbReference type="OrthoDB" id="446235at2759"/>
<dbReference type="InterPro" id="IPR043203">
    <property type="entry name" value="VGCC_Ca_Na"/>
</dbReference>
<evidence type="ECO:0000256" key="3">
    <source>
        <dbReference type="ARBA" id="ARBA00022989"/>
    </source>
</evidence>
<dbReference type="eggNOG" id="KOG2301">
    <property type="taxonomic scope" value="Eukaryota"/>
</dbReference>
<keyword evidence="8" id="KW-1185">Reference proteome</keyword>
<gene>
    <name evidence="7" type="ORF">IMG5_112520</name>
</gene>
<dbReference type="InterPro" id="IPR027359">
    <property type="entry name" value="Volt_channel_dom_sf"/>
</dbReference>
<feature type="transmembrane region" description="Helical" evidence="5">
    <location>
        <begin position="101"/>
        <end position="118"/>
    </location>
</feature>
<dbReference type="InParanoid" id="G0QTW6"/>
<keyword evidence="4 5" id="KW-0472">Membrane</keyword>
<dbReference type="RefSeq" id="XP_004034811.1">
    <property type="nucleotide sequence ID" value="XM_004034763.1"/>
</dbReference>
<evidence type="ECO:0000259" key="6">
    <source>
        <dbReference type="Pfam" id="PF00520"/>
    </source>
</evidence>
<evidence type="ECO:0000256" key="1">
    <source>
        <dbReference type="ARBA" id="ARBA00004141"/>
    </source>
</evidence>
<sequence>MTDQYPFLEERKFIILICKICSYICFKIIKHKLFDNLILLIIIFNSITLCLDDPTQPTSDPIMLTIEEFFLWAYFAECVLKITAMGFIFNKKSYLRDGWNILDFTIVTSSVIPVFIGGDSSVNLSSLRSLRVLRPLRTISSIKSLKLILITLFSALPYLINTLIILIFFFLVFAIGGLQLFMGLLKKKCFEQSTGIPYIDNTGNYIICGGETQCKSGYICGKTLSNPNHGVTNFDNILTAFLMVFQCVTLEGWTQIMYWLFDSFTIFIVIYFVCIVWFGSFFYLIQLQQLLRLSLVKIKIIKR</sequence>
<comment type="subcellular location">
    <subcellularLocation>
        <location evidence="1">Membrane</location>
        <topology evidence="1">Multi-pass membrane protein</topology>
    </subcellularLocation>
</comment>
<evidence type="ECO:0000256" key="4">
    <source>
        <dbReference type="ARBA" id="ARBA00023136"/>
    </source>
</evidence>
<dbReference type="Gene3D" id="1.10.287.70">
    <property type="match status" value="1"/>
</dbReference>
<protein>
    <recommendedName>
        <fullName evidence="6">Ion transport domain-containing protein</fullName>
    </recommendedName>
</protein>
<dbReference type="GO" id="GO:0005248">
    <property type="term" value="F:voltage-gated sodium channel activity"/>
    <property type="evidence" value="ECO:0007669"/>
    <property type="project" value="TreeGrafter"/>
</dbReference>
<proteinExistence type="predicted"/>
<keyword evidence="2 5" id="KW-0812">Transmembrane</keyword>
<feature type="transmembrane region" description="Helical" evidence="5">
    <location>
        <begin position="69"/>
        <end position="89"/>
    </location>
</feature>
<dbReference type="GeneID" id="14907462"/>
<accession>G0QTW6</accession>
<keyword evidence="3 5" id="KW-1133">Transmembrane helix</keyword>
<dbReference type="PANTHER" id="PTHR10037:SF62">
    <property type="entry name" value="SODIUM CHANNEL PROTEIN 60E"/>
    <property type="match status" value="1"/>
</dbReference>
<feature type="domain" description="Ion transport" evidence="6">
    <location>
        <begin position="31"/>
        <end position="283"/>
    </location>
</feature>